<dbReference type="AlphaFoldDB" id="A0A511BPW6"/>
<organism evidence="1 2">
    <name type="scientific">Swaminathania salitolerans</name>
    <dbReference type="NCBI Taxonomy" id="182838"/>
    <lineage>
        <taxon>Bacteria</taxon>
        <taxon>Pseudomonadati</taxon>
        <taxon>Pseudomonadota</taxon>
        <taxon>Alphaproteobacteria</taxon>
        <taxon>Acetobacterales</taxon>
        <taxon>Acetobacteraceae</taxon>
        <taxon>Swaminathania</taxon>
    </lineage>
</organism>
<name>A0A511BPW6_9PROT</name>
<dbReference type="RefSeq" id="WP_147093206.1">
    <property type="nucleotide sequence ID" value="NZ_BJVC01000002.1"/>
</dbReference>
<gene>
    <name evidence="1" type="ORF">SSA02_12950</name>
</gene>
<comment type="caution">
    <text evidence="1">The sequence shown here is derived from an EMBL/GenBank/DDBJ whole genome shotgun (WGS) entry which is preliminary data.</text>
</comment>
<proteinExistence type="predicted"/>
<dbReference type="Proteomes" id="UP000321405">
    <property type="component" value="Unassembled WGS sequence"/>
</dbReference>
<evidence type="ECO:0000313" key="1">
    <source>
        <dbReference type="EMBL" id="GEL02132.1"/>
    </source>
</evidence>
<protein>
    <submittedName>
        <fullName evidence="1">Uncharacterized protein</fullName>
    </submittedName>
</protein>
<evidence type="ECO:0000313" key="2">
    <source>
        <dbReference type="Proteomes" id="UP000321405"/>
    </source>
</evidence>
<dbReference type="EMBL" id="BJVC01000002">
    <property type="protein sequence ID" value="GEL02132.1"/>
    <property type="molecule type" value="Genomic_DNA"/>
</dbReference>
<keyword evidence="2" id="KW-1185">Reference proteome</keyword>
<sequence>MPRPGARFILAAMKRNAAPFLAILLLGVSSLPARGETVPAACLASESAQRTLNRAAFAATGYKATLVGTATHLQVGTVSVRDRNGTLTLPSLRDANTLVSLGLLSMVHGSTPAPCRAVETGPSMKALRDALHKGAVAELTWSSIGIDDGSARYKADRLVVTLRAGPTPGTVAIAADTSGLTAPGGSALPGRVSTRLIVPERSLSTPTPGPGEITISRLDAFWTKGSLSGKGAVTPGHDIATTRGTLNVTITDLSDLLATIKPYVPAGTTTALSVAQFMGHRDGNRVAWDFALENGQLKVNSFPIPLSIN</sequence>
<reference evidence="1 2" key="1">
    <citation type="submission" date="2019-07" db="EMBL/GenBank/DDBJ databases">
        <title>Whole genome shotgun sequence of Swaminathania salitolerans NBRC 104436.</title>
        <authorList>
            <person name="Hosoyama A."/>
            <person name="Uohara A."/>
            <person name="Ohji S."/>
            <person name="Ichikawa N."/>
        </authorList>
    </citation>
    <scope>NUCLEOTIDE SEQUENCE [LARGE SCALE GENOMIC DNA]</scope>
    <source>
        <strain evidence="1 2">NBRC 104436</strain>
    </source>
</reference>
<accession>A0A511BPW6</accession>
<dbReference type="OrthoDB" id="7254618at2"/>